<proteinExistence type="predicted"/>
<gene>
    <name evidence="1" type="ORF">NUW54_g12510</name>
</gene>
<organism evidence="1 2">
    <name type="scientific">Trametes sanguinea</name>
    <dbReference type="NCBI Taxonomy" id="158606"/>
    <lineage>
        <taxon>Eukaryota</taxon>
        <taxon>Fungi</taxon>
        <taxon>Dikarya</taxon>
        <taxon>Basidiomycota</taxon>
        <taxon>Agaricomycotina</taxon>
        <taxon>Agaricomycetes</taxon>
        <taxon>Polyporales</taxon>
        <taxon>Polyporaceae</taxon>
        <taxon>Trametes</taxon>
    </lineage>
</organism>
<reference evidence="1" key="1">
    <citation type="submission" date="2022-08" db="EMBL/GenBank/DDBJ databases">
        <title>Genome Sequence of Pycnoporus sanguineus.</title>
        <authorList>
            <person name="Buettner E."/>
        </authorList>
    </citation>
    <scope>NUCLEOTIDE SEQUENCE</scope>
    <source>
        <strain evidence="1">CG-C14</strain>
    </source>
</reference>
<dbReference type="EMBL" id="JANSHE010005354">
    <property type="protein sequence ID" value="KAJ2971427.1"/>
    <property type="molecule type" value="Genomic_DNA"/>
</dbReference>
<evidence type="ECO:0000313" key="2">
    <source>
        <dbReference type="Proteomes" id="UP001144978"/>
    </source>
</evidence>
<keyword evidence="2" id="KW-1185">Reference proteome</keyword>
<accession>A0ACC1MWQ7</accession>
<comment type="caution">
    <text evidence="1">The sequence shown here is derived from an EMBL/GenBank/DDBJ whole genome shotgun (WGS) entry which is preliminary data.</text>
</comment>
<dbReference type="Proteomes" id="UP001144978">
    <property type="component" value="Unassembled WGS sequence"/>
</dbReference>
<sequence>MVCRDMNKSTTKRVRTQHTLRTGRPRTATDVRIVTDDAPYVCEQVFLDVHIARALNWIVVAEFLHALERDLLLLNPAKRMASPQQSEAPAATIDQTAERADAPGNDATATEPSLLSHVESSEGIHLQEELRNRYGEDPFFASILQNPKQFKNFRVEGGLIMLVERNQERLCIPDVRINERSAREIVIAHAHSLLAHLGPHKTASLLRDHVWWKTLLQDVQKYCDTCMTCKRSKPANQKPYGLLNPLPVPSMPWEAVGIDFVGPLPESKNRDGSFDAITTIIDLLTGMVHLVPSRTTYRARDVAELVFSEIYKHHGLPKAIISDRDVLFTSVFWTHLHKLIGVELRMSSAYHPESDGSTERANRTVAQMLRQCIGAGQRDWATRLFS</sequence>
<evidence type="ECO:0000313" key="1">
    <source>
        <dbReference type="EMBL" id="KAJ2971427.1"/>
    </source>
</evidence>
<name>A0ACC1MWQ7_9APHY</name>
<protein>
    <submittedName>
        <fullName evidence="1">Uncharacterized protein</fullName>
    </submittedName>
</protein>